<feature type="non-terminal residue" evidence="1">
    <location>
        <position position="1"/>
    </location>
</feature>
<dbReference type="Proteomes" id="UP000037510">
    <property type="component" value="Unassembled WGS sequence"/>
</dbReference>
<dbReference type="EMBL" id="JTDY01014396">
    <property type="protein sequence ID" value="KOB52035.1"/>
    <property type="molecule type" value="Genomic_DNA"/>
</dbReference>
<comment type="caution">
    <text evidence="1">The sequence shown here is derived from an EMBL/GenBank/DDBJ whole genome shotgun (WGS) entry which is preliminary data.</text>
</comment>
<proteinExistence type="predicted"/>
<reference evidence="1 2" key="1">
    <citation type="journal article" date="2015" name="Genome Biol. Evol.">
        <title>The genome of winter moth (Operophtera brumata) provides a genomic perspective on sexual dimorphism and phenology.</title>
        <authorList>
            <person name="Derks M.F."/>
            <person name="Smit S."/>
            <person name="Salis L."/>
            <person name="Schijlen E."/>
            <person name="Bossers A."/>
            <person name="Mateman C."/>
            <person name="Pijl A.S."/>
            <person name="de Ridder D."/>
            <person name="Groenen M.A."/>
            <person name="Visser M.E."/>
            <person name="Megens H.J."/>
        </authorList>
    </citation>
    <scope>NUCLEOTIDE SEQUENCE [LARGE SCALE GENOMIC DNA]</scope>
    <source>
        <strain evidence="1">WM2013NL</strain>
        <tissue evidence="1">Head and thorax</tissue>
    </source>
</reference>
<sequence>MVKKFVGAVPRVVKAAMPRYILLIILF</sequence>
<evidence type="ECO:0000313" key="2">
    <source>
        <dbReference type="Proteomes" id="UP000037510"/>
    </source>
</evidence>
<organism evidence="1 2">
    <name type="scientific">Operophtera brumata</name>
    <name type="common">Winter moth</name>
    <name type="synonym">Phalaena brumata</name>
    <dbReference type="NCBI Taxonomy" id="104452"/>
    <lineage>
        <taxon>Eukaryota</taxon>
        <taxon>Metazoa</taxon>
        <taxon>Ecdysozoa</taxon>
        <taxon>Arthropoda</taxon>
        <taxon>Hexapoda</taxon>
        <taxon>Insecta</taxon>
        <taxon>Pterygota</taxon>
        <taxon>Neoptera</taxon>
        <taxon>Endopterygota</taxon>
        <taxon>Lepidoptera</taxon>
        <taxon>Glossata</taxon>
        <taxon>Ditrysia</taxon>
        <taxon>Geometroidea</taxon>
        <taxon>Geometridae</taxon>
        <taxon>Larentiinae</taxon>
        <taxon>Operophtera</taxon>
    </lineage>
</organism>
<gene>
    <name evidence="1" type="ORF">OBRU01_26354</name>
</gene>
<dbReference type="AlphaFoldDB" id="A0A0L7K2G6"/>
<keyword evidence="2" id="KW-1185">Reference proteome</keyword>
<name>A0A0L7K2G6_OPEBR</name>
<protein>
    <submittedName>
        <fullName evidence="1">Uncharacterized protein</fullName>
    </submittedName>
</protein>
<evidence type="ECO:0000313" key="1">
    <source>
        <dbReference type="EMBL" id="KOB52035.1"/>
    </source>
</evidence>
<accession>A0A0L7K2G6</accession>